<dbReference type="InterPro" id="IPR050469">
    <property type="entry name" value="Diguanylate_Cyclase"/>
</dbReference>
<feature type="coiled-coil region" evidence="4">
    <location>
        <begin position="153"/>
        <end position="180"/>
    </location>
</feature>
<dbReference type="InterPro" id="IPR003018">
    <property type="entry name" value="GAF"/>
</dbReference>
<dbReference type="SUPFAM" id="SSF55073">
    <property type="entry name" value="Nucleotide cyclase"/>
    <property type="match status" value="1"/>
</dbReference>
<dbReference type="NCBIfam" id="TIGR00254">
    <property type="entry name" value="GGDEF"/>
    <property type="match status" value="1"/>
</dbReference>
<evidence type="ECO:0000256" key="2">
    <source>
        <dbReference type="ARBA" id="ARBA00012528"/>
    </source>
</evidence>
<proteinExistence type="predicted"/>
<dbReference type="RefSeq" id="WP_126804659.1">
    <property type="nucleotide sequence ID" value="NZ_PIPL01000004.1"/>
</dbReference>
<dbReference type="PROSITE" id="PS50887">
    <property type="entry name" value="GGDEF"/>
    <property type="match status" value="1"/>
</dbReference>
<dbReference type="PANTHER" id="PTHR45138">
    <property type="entry name" value="REGULATORY COMPONENTS OF SENSORY TRANSDUCTION SYSTEM"/>
    <property type="match status" value="1"/>
</dbReference>
<comment type="caution">
    <text evidence="6">The sequence shown here is derived from an EMBL/GenBank/DDBJ whole genome shotgun (WGS) entry which is preliminary data.</text>
</comment>
<evidence type="ECO:0000313" key="7">
    <source>
        <dbReference type="Proteomes" id="UP000288293"/>
    </source>
</evidence>
<keyword evidence="7" id="KW-1185">Reference proteome</keyword>
<dbReference type="OrthoDB" id="9812358at2"/>
<dbReference type="EC" id="2.7.7.65" evidence="2"/>
<evidence type="ECO:0000256" key="1">
    <source>
        <dbReference type="ARBA" id="ARBA00001946"/>
    </source>
</evidence>
<dbReference type="FunFam" id="3.30.70.270:FF:000001">
    <property type="entry name" value="Diguanylate cyclase domain protein"/>
    <property type="match status" value="1"/>
</dbReference>
<gene>
    <name evidence="6" type="ORF">CWE09_13900</name>
</gene>
<dbReference type="Proteomes" id="UP000288293">
    <property type="component" value="Unassembled WGS sequence"/>
</dbReference>
<dbReference type="SUPFAM" id="SSF55781">
    <property type="entry name" value="GAF domain-like"/>
    <property type="match status" value="1"/>
</dbReference>
<dbReference type="CDD" id="cd01949">
    <property type="entry name" value="GGDEF"/>
    <property type="match status" value="1"/>
</dbReference>
<dbReference type="InterPro" id="IPR043128">
    <property type="entry name" value="Rev_trsase/Diguanyl_cyclase"/>
</dbReference>
<name>A0A432W1B8_9GAMM</name>
<sequence>MRRTDKFSGSFLQLEKSIQPLLKLASLITGLETIFVTYIDAVQQRQQVIWVEGSEDIQIDSGTELDWSDSMCRLLFNNDSIISTRVKDEYPHSTGASLGMQTFVVLPVRNSEQVIGSLCATSSRQHSLSPEATQQLELLAEAISLQLDQWHNISRLSQRYERTRKRLRKVKLHSEELSQKANTDSLTGLLNRRGFESRWTELKQQHESSSVAVIAIDLDNFKELNDKHGHAVGDDLLTAFGQALIQCSRDTDICARMGGDEFFWILSNATVANAQQAAKRLREQFKKLSQPIATECSLSIGIQVKSANLDDNLLLAADKAMYQAKGQGRATTQVAAPE</sequence>
<dbReference type="GO" id="GO:0052621">
    <property type="term" value="F:diguanylate cyclase activity"/>
    <property type="evidence" value="ECO:0007669"/>
    <property type="project" value="UniProtKB-EC"/>
</dbReference>
<evidence type="ECO:0000256" key="3">
    <source>
        <dbReference type="ARBA" id="ARBA00034247"/>
    </source>
</evidence>
<dbReference type="Gene3D" id="3.30.450.40">
    <property type="match status" value="1"/>
</dbReference>
<evidence type="ECO:0000259" key="5">
    <source>
        <dbReference type="PROSITE" id="PS50887"/>
    </source>
</evidence>
<dbReference type="Pfam" id="PF00990">
    <property type="entry name" value="GGDEF"/>
    <property type="match status" value="1"/>
</dbReference>
<evidence type="ECO:0000313" key="6">
    <source>
        <dbReference type="EMBL" id="RUO23019.1"/>
    </source>
</evidence>
<dbReference type="PANTHER" id="PTHR45138:SF9">
    <property type="entry name" value="DIGUANYLATE CYCLASE DGCM-RELATED"/>
    <property type="match status" value="1"/>
</dbReference>
<comment type="catalytic activity">
    <reaction evidence="3">
        <text>2 GTP = 3',3'-c-di-GMP + 2 diphosphate</text>
        <dbReference type="Rhea" id="RHEA:24898"/>
        <dbReference type="ChEBI" id="CHEBI:33019"/>
        <dbReference type="ChEBI" id="CHEBI:37565"/>
        <dbReference type="ChEBI" id="CHEBI:58805"/>
        <dbReference type="EC" id="2.7.7.65"/>
    </reaction>
</comment>
<accession>A0A432W1B8</accession>
<feature type="domain" description="GGDEF" evidence="5">
    <location>
        <begin position="209"/>
        <end position="337"/>
    </location>
</feature>
<protein>
    <recommendedName>
        <fullName evidence="2">diguanylate cyclase</fullName>
        <ecNumber evidence="2">2.7.7.65</ecNumber>
    </recommendedName>
</protein>
<dbReference type="InterPro" id="IPR029787">
    <property type="entry name" value="Nucleotide_cyclase"/>
</dbReference>
<dbReference type="Pfam" id="PF01590">
    <property type="entry name" value="GAF"/>
    <property type="match status" value="1"/>
</dbReference>
<keyword evidence="4" id="KW-0175">Coiled coil</keyword>
<dbReference type="AlphaFoldDB" id="A0A432W1B8"/>
<dbReference type="InterPro" id="IPR000160">
    <property type="entry name" value="GGDEF_dom"/>
</dbReference>
<reference evidence="6 7" key="1">
    <citation type="journal article" date="2011" name="Front. Microbiol.">
        <title>Genomic signatures of strain selection and enhancement in Bacillus atrophaeus var. globigii, a historical biowarfare simulant.</title>
        <authorList>
            <person name="Gibbons H.S."/>
            <person name="Broomall S.M."/>
            <person name="McNew L.A."/>
            <person name="Daligault H."/>
            <person name="Chapman C."/>
            <person name="Bruce D."/>
            <person name="Karavis M."/>
            <person name="Krepps M."/>
            <person name="McGregor P.A."/>
            <person name="Hong C."/>
            <person name="Park K.H."/>
            <person name="Akmal A."/>
            <person name="Feldman A."/>
            <person name="Lin J.S."/>
            <person name="Chang W.E."/>
            <person name="Higgs B.W."/>
            <person name="Demirev P."/>
            <person name="Lindquist J."/>
            <person name="Liem A."/>
            <person name="Fochler E."/>
            <person name="Read T.D."/>
            <person name="Tapia R."/>
            <person name="Johnson S."/>
            <person name="Bishop-Lilly K.A."/>
            <person name="Detter C."/>
            <person name="Han C."/>
            <person name="Sozhamannan S."/>
            <person name="Rosenzweig C.N."/>
            <person name="Skowronski E.W."/>
        </authorList>
    </citation>
    <scope>NUCLEOTIDE SEQUENCE [LARGE SCALE GENOMIC DNA]</scope>
    <source>
        <strain evidence="6 7">MLST1</strain>
    </source>
</reference>
<evidence type="ECO:0000256" key="4">
    <source>
        <dbReference type="SAM" id="Coils"/>
    </source>
</evidence>
<dbReference type="SMART" id="SM00065">
    <property type="entry name" value="GAF"/>
    <property type="match status" value="1"/>
</dbReference>
<organism evidence="6 7">
    <name type="scientific">Aliidiomarina minuta</name>
    <dbReference type="NCBI Taxonomy" id="880057"/>
    <lineage>
        <taxon>Bacteria</taxon>
        <taxon>Pseudomonadati</taxon>
        <taxon>Pseudomonadota</taxon>
        <taxon>Gammaproteobacteria</taxon>
        <taxon>Alteromonadales</taxon>
        <taxon>Idiomarinaceae</taxon>
        <taxon>Aliidiomarina</taxon>
    </lineage>
</organism>
<dbReference type="InterPro" id="IPR029016">
    <property type="entry name" value="GAF-like_dom_sf"/>
</dbReference>
<comment type="cofactor">
    <cofactor evidence="1">
        <name>Mg(2+)</name>
        <dbReference type="ChEBI" id="CHEBI:18420"/>
    </cofactor>
</comment>
<dbReference type="Gene3D" id="3.30.70.270">
    <property type="match status" value="1"/>
</dbReference>
<dbReference type="EMBL" id="PIPL01000004">
    <property type="protein sequence ID" value="RUO23019.1"/>
    <property type="molecule type" value="Genomic_DNA"/>
</dbReference>
<dbReference type="SMART" id="SM00267">
    <property type="entry name" value="GGDEF"/>
    <property type="match status" value="1"/>
</dbReference>